<protein>
    <submittedName>
        <fullName evidence="1">Uncharacterized protein</fullName>
    </submittedName>
</protein>
<gene>
    <name evidence="1" type="ORF">COCNU_01G017690</name>
</gene>
<reference evidence="1" key="1">
    <citation type="journal article" date="2017" name="Gigascience">
        <title>The genome draft of coconut (Cocos nucifera).</title>
        <authorList>
            <person name="Xiao Y."/>
            <person name="Xu P."/>
            <person name="Fan H."/>
            <person name="Baudouin L."/>
            <person name="Xia W."/>
            <person name="Bocs S."/>
            <person name="Xu J."/>
            <person name="Li Q."/>
            <person name="Guo A."/>
            <person name="Zhou L."/>
            <person name="Li J."/>
            <person name="Wu Y."/>
            <person name="Ma Z."/>
            <person name="Armero A."/>
            <person name="Issali A.E."/>
            <person name="Liu N."/>
            <person name="Peng M."/>
            <person name="Yang Y."/>
        </authorList>
    </citation>
    <scope>NUCLEOTIDE SEQUENCE</scope>
    <source>
        <tissue evidence="1">Spear leaf of Hainan Tall coconut</tissue>
    </source>
</reference>
<evidence type="ECO:0000313" key="1">
    <source>
        <dbReference type="EMBL" id="KAG1327835.1"/>
    </source>
</evidence>
<proteinExistence type="predicted"/>
<accession>A0A8K0MVV8</accession>
<name>A0A8K0MVV8_COCNU</name>
<evidence type="ECO:0000313" key="2">
    <source>
        <dbReference type="Proteomes" id="UP000797356"/>
    </source>
</evidence>
<reference evidence="1" key="2">
    <citation type="submission" date="2019-07" db="EMBL/GenBank/DDBJ databases">
        <authorList>
            <person name="Yang Y."/>
            <person name="Bocs S."/>
            <person name="Baudouin L."/>
        </authorList>
    </citation>
    <scope>NUCLEOTIDE SEQUENCE</scope>
    <source>
        <tissue evidence="1">Spear leaf of Hainan Tall coconut</tissue>
    </source>
</reference>
<comment type="caution">
    <text evidence="1">The sequence shown here is derived from an EMBL/GenBank/DDBJ whole genome shotgun (WGS) entry which is preliminary data.</text>
</comment>
<dbReference type="Proteomes" id="UP000797356">
    <property type="component" value="Chromosome 1"/>
</dbReference>
<keyword evidence="2" id="KW-1185">Reference proteome</keyword>
<dbReference type="EMBL" id="CM017872">
    <property type="protein sequence ID" value="KAG1327835.1"/>
    <property type="molecule type" value="Genomic_DNA"/>
</dbReference>
<sequence>MGRVILPPPMAKKVSVVNVVEVPFDGKNAFTICPTAKGKSVLVDNRKKPNLTKERTLF</sequence>
<dbReference type="AlphaFoldDB" id="A0A8K0MVV8"/>
<organism evidence="1 2">
    <name type="scientific">Cocos nucifera</name>
    <name type="common">Coconut palm</name>
    <dbReference type="NCBI Taxonomy" id="13894"/>
    <lineage>
        <taxon>Eukaryota</taxon>
        <taxon>Viridiplantae</taxon>
        <taxon>Streptophyta</taxon>
        <taxon>Embryophyta</taxon>
        <taxon>Tracheophyta</taxon>
        <taxon>Spermatophyta</taxon>
        <taxon>Magnoliopsida</taxon>
        <taxon>Liliopsida</taxon>
        <taxon>Arecaceae</taxon>
        <taxon>Arecoideae</taxon>
        <taxon>Cocoseae</taxon>
        <taxon>Attaleinae</taxon>
        <taxon>Cocos</taxon>
    </lineage>
</organism>